<dbReference type="STRING" id="1033810.HLPCO_001798"/>
<name>F7Q1R6_9MOLU</name>
<evidence type="ECO:0000313" key="1">
    <source>
        <dbReference type="EMBL" id="ERJ12271.1"/>
    </source>
</evidence>
<dbReference type="AlphaFoldDB" id="F7Q1R6"/>
<dbReference type="InParanoid" id="F7Q1R6"/>
<dbReference type="Proteomes" id="UP000005707">
    <property type="component" value="Unassembled WGS sequence"/>
</dbReference>
<sequence length="251" mass="30730">MINKIKQFLFKRKLKGIQNKIEYFNKIHEALKVQRVLITNAQIKKTKRKFKRTFKTVSDKTFIEKLKDSKVIELIEIIDYFIEKLDSLTTYSENLNKILEEQKQKSDQFIYQINEFKKDPEQDEKLGRILEEYKDVYNYLDIETKKLLPVFTDFKDYYTNIDTYQTLWINIKRHFKKIVEFNDTISDQQEPNYYFIKDIQKRYGQASHFFKDKKTLKEVVWDKDVISTFRKYYKNIDQHIKGKNHNYFDVN</sequence>
<comment type="caution">
    <text evidence="1">The sequence shown here is derived from an EMBL/GenBank/DDBJ whole genome shotgun (WGS) entry which is preliminary data.</text>
</comment>
<accession>F7Q1R6</accession>
<proteinExistence type="predicted"/>
<protein>
    <submittedName>
        <fullName evidence="1">Uncharacterized protein</fullName>
    </submittedName>
</protein>
<dbReference type="EMBL" id="AFNU02000005">
    <property type="protein sequence ID" value="ERJ12271.1"/>
    <property type="molecule type" value="Genomic_DNA"/>
</dbReference>
<dbReference type="RefSeq" id="WP_008825277.1">
    <property type="nucleotide sequence ID" value="NZ_AFNU02000005.1"/>
</dbReference>
<reference evidence="1 2" key="1">
    <citation type="journal article" date="2011" name="J. Bacteriol.">
        <title>Genome sequence of Haloplasma contractile, an unusual contractile bacterium from a deep-sea anoxic brine lake.</title>
        <authorList>
            <person name="Antunes A."/>
            <person name="Alam I."/>
            <person name="El Dorry H."/>
            <person name="Siam R."/>
            <person name="Robertson A."/>
            <person name="Bajic V.B."/>
            <person name="Stingl U."/>
        </authorList>
    </citation>
    <scope>NUCLEOTIDE SEQUENCE [LARGE SCALE GENOMIC DNA]</scope>
    <source>
        <strain evidence="1 2">SSD-17B</strain>
    </source>
</reference>
<organism evidence="1 2">
    <name type="scientific">Haloplasma contractile SSD-17B</name>
    <dbReference type="NCBI Taxonomy" id="1033810"/>
    <lineage>
        <taxon>Bacteria</taxon>
        <taxon>Bacillati</taxon>
        <taxon>Mycoplasmatota</taxon>
        <taxon>Mollicutes</taxon>
        <taxon>Haloplasmatales</taxon>
        <taxon>Haloplasmataceae</taxon>
        <taxon>Haloplasma</taxon>
    </lineage>
</organism>
<keyword evidence="2" id="KW-1185">Reference proteome</keyword>
<reference evidence="1 2" key="2">
    <citation type="journal article" date="2013" name="PLoS ONE">
        <title>INDIGO - INtegrated Data Warehouse of MIcrobial GenOmes with Examples from the Red Sea Extremophiles.</title>
        <authorList>
            <person name="Alam I."/>
            <person name="Antunes A."/>
            <person name="Kamau A.A."/>
            <person name="Ba Alawi W."/>
            <person name="Kalkatawi M."/>
            <person name="Stingl U."/>
            <person name="Bajic V.B."/>
        </authorList>
    </citation>
    <scope>NUCLEOTIDE SEQUENCE [LARGE SCALE GENOMIC DNA]</scope>
    <source>
        <strain evidence="1 2">SSD-17B</strain>
    </source>
</reference>
<gene>
    <name evidence="1" type="ORF">HLPCO_001798</name>
</gene>
<evidence type="ECO:0000313" key="2">
    <source>
        <dbReference type="Proteomes" id="UP000005707"/>
    </source>
</evidence>